<dbReference type="OrthoDB" id="2576580at2759"/>
<dbReference type="AlphaFoldDB" id="A0A0C9VL65"/>
<gene>
    <name evidence="2" type="ORF">M422DRAFT_68039</name>
</gene>
<feature type="compositionally biased region" description="Low complexity" evidence="1">
    <location>
        <begin position="81"/>
        <end position="119"/>
    </location>
</feature>
<proteinExistence type="predicted"/>
<feature type="region of interest" description="Disordered" evidence="1">
    <location>
        <begin position="79"/>
        <end position="127"/>
    </location>
</feature>
<evidence type="ECO:0000313" key="2">
    <source>
        <dbReference type="EMBL" id="KIJ42422.1"/>
    </source>
</evidence>
<dbReference type="HOGENOM" id="CLU_1732641_0_0_1"/>
<organism evidence="2 3">
    <name type="scientific">Sphaerobolus stellatus (strain SS14)</name>
    <dbReference type="NCBI Taxonomy" id="990650"/>
    <lineage>
        <taxon>Eukaryota</taxon>
        <taxon>Fungi</taxon>
        <taxon>Dikarya</taxon>
        <taxon>Basidiomycota</taxon>
        <taxon>Agaricomycotina</taxon>
        <taxon>Agaricomycetes</taxon>
        <taxon>Phallomycetidae</taxon>
        <taxon>Geastrales</taxon>
        <taxon>Sphaerobolaceae</taxon>
        <taxon>Sphaerobolus</taxon>
    </lineage>
</organism>
<dbReference type="EMBL" id="KN837130">
    <property type="protein sequence ID" value="KIJ42422.1"/>
    <property type="molecule type" value="Genomic_DNA"/>
</dbReference>
<evidence type="ECO:0000256" key="1">
    <source>
        <dbReference type="SAM" id="MobiDB-lite"/>
    </source>
</evidence>
<keyword evidence="3" id="KW-1185">Reference proteome</keyword>
<reference evidence="2 3" key="1">
    <citation type="submission" date="2014-06" db="EMBL/GenBank/DDBJ databases">
        <title>Evolutionary Origins and Diversification of the Mycorrhizal Mutualists.</title>
        <authorList>
            <consortium name="DOE Joint Genome Institute"/>
            <consortium name="Mycorrhizal Genomics Consortium"/>
            <person name="Kohler A."/>
            <person name="Kuo A."/>
            <person name="Nagy L.G."/>
            <person name="Floudas D."/>
            <person name="Copeland A."/>
            <person name="Barry K.W."/>
            <person name="Cichocki N."/>
            <person name="Veneault-Fourrey C."/>
            <person name="LaButti K."/>
            <person name="Lindquist E.A."/>
            <person name="Lipzen A."/>
            <person name="Lundell T."/>
            <person name="Morin E."/>
            <person name="Murat C."/>
            <person name="Riley R."/>
            <person name="Ohm R."/>
            <person name="Sun H."/>
            <person name="Tunlid A."/>
            <person name="Henrissat B."/>
            <person name="Grigoriev I.V."/>
            <person name="Hibbett D.S."/>
            <person name="Martin F."/>
        </authorList>
    </citation>
    <scope>NUCLEOTIDE SEQUENCE [LARGE SCALE GENOMIC DNA]</scope>
    <source>
        <strain evidence="2 3">SS14</strain>
    </source>
</reference>
<evidence type="ECO:0000313" key="3">
    <source>
        <dbReference type="Proteomes" id="UP000054279"/>
    </source>
</evidence>
<sequence>MLTLSPAFNVLVSAPSSVAPGLVNLSLLGDQPTFQCSKSFTPTNLPVGKGYTMTFTEATDTTKVLASTTFEVRDSGAAYPTTTAESATGTAASTGSAASTGASAQASTTGGTNSTTSGGSNNGGSKSGAVSLAVSGGVAALGFAGALAALV</sequence>
<accession>A0A0C9VL65</accession>
<dbReference type="Proteomes" id="UP000054279">
    <property type="component" value="Unassembled WGS sequence"/>
</dbReference>
<protein>
    <submittedName>
        <fullName evidence="2">Uncharacterized protein</fullName>
    </submittedName>
</protein>
<name>A0A0C9VL65_SPHS4</name>